<dbReference type="InterPro" id="IPR016039">
    <property type="entry name" value="Thiolase-like"/>
</dbReference>
<gene>
    <name evidence="2" type="ORF">IQ10_03294</name>
</gene>
<evidence type="ECO:0000313" key="3">
    <source>
        <dbReference type="Proteomes" id="UP000315711"/>
    </source>
</evidence>
<comment type="caution">
    <text evidence="2">The sequence shown here is derived from an EMBL/GenBank/DDBJ whole genome shotgun (WGS) entry which is preliminary data.</text>
</comment>
<feature type="domain" description="Thiolase N-terminal" evidence="1">
    <location>
        <begin position="4"/>
        <end position="59"/>
    </location>
</feature>
<accession>A0A562QB83</accession>
<dbReference type="GO" id="GO:0016747">
    <property type="term" value="F:acyltransferase activity, transferring groups other than amino-acyl groups"/>
    <property type="evidence" value="ECO:0007669"/>
    <property type="project" value="InterPro"/>
</dbReference>
<evidence type="ECO:0000259" key="1">
    <source>
        <dbReference type="Pfam" id="PF00108"/>
    </source>
</evidence>
<dbReference type="EMBL" id="VLKZ01000011">
    <property type="protein sequence ID" value="TWI53984.1"/>
    <property type="molecule type" value="Genomic_DNA"/>
</dbReference>
<proteinExistence type="predicted"/>
<dbReference type="Pfam" id="PF00108">
    <property type="entry name" value="Thiolase_N"/>
    <property type="match status" value="1"/>
</dbReference>
<organism evidence="2 3">
    <name type="scientific">Halalkalibacter nanhaiisediminis</name>
    <dbReference type="NCBI Taxonomy" id="688079"/>
    <lineage>
        <taxon>Bacteria</taxon>
        <taxon>Bacillati</taxon>
        <taxon>Bacillota</taxon>
        <taxon>Bacilli</taxon>
        <taxon>Bacillales</taxon>
        <taxon>Bacillaceae</taxon>
        <taxon>Halalkalibacter</taxon>
    </lineage>
</organism>
<dbReference type="Gene3D" id="3.40.47.10">
    <property type="match status" value="1"/>
</dbReference>
<dbReference type="AlphaFoldDB" id="A0A562QB83"/>
<protein>
    <submittedName>
        <fullName evidence="2">Acetyl-CoA C-acetyltransferase/acetyl-CoA acyltransferase 2</fullName>
    </submittedName>
</protein>
<keyword evidence="2" id="KW-0808">Transferase</keyword>
<dbReference type="SUPFAM" id="SSF53901">
    <property type="entry name" value="Thiolase-like"/>
    <property type="match status" value="1"/>
</dbReference>
<reference evidence="2 3" key="1">
    <citation type="journal article" date="2015" name="Stand. Genomic Sci.">
        <title>Genomic Encyclopedia of Bacterial and Archaeal Type Strains, Phase III: the genomes of soil and plant-associated and newly described type strains.</title>
        <authorList>
            <person name="Whitman W.B."/>
            <person name="Woyke T."/>
            <person name="Klenk H.P."/>
            <person name="Zhou Y."/>
            <person name="Lilburn T.G."/>
            <person name="Beck B.J."/>
            <person name="De Vos P."/>
            <person name="Vandamme P."/>
            <person name="Eisen J.A."/>
            <person name="Garrity G."/>
            <person name="Hugenholtz P."/>
            <person name="Kyrpides N.C."/>
        </authorList>
    </citation>
    <scope>NUCLEOTIDE SEQUENCE [LARGE SCALE GENOMIC DNA]</scope>
    <source>
        <strain evidence="2 3">CGMCC 1.10116</strain>
    </source>
</reference>
<dbReference type="Proteomes" id="UP000315711">
    <property type="component" value="Unassembled WGS sequence"/>
</dbReference>
<keyword evidence="2" id="KW-0012">Acyltransferase</keyword>
<dbReference type="InterPro" id="IPR020616">
    <property type="entry name" value="Thiolase_N"/>
</dbReference>
<dbReference type="RefSeq" id="WP_277878076.1">
    <property type="nucleotide sequence ID" value="NZ_VLKZ01000011.1"/>
</dbReference>
<evidence type="ECO:0000313" key="2">
    <source>
        <dbReference type="EMBL" id="TWI53984.1"/>
    </source>
</evidence>
<sequence length="64" mass="6906">MKTYIIDGARTAGTFGGSLKDVSEVDLGVIATKEAIKRSNIPAMDIDEIIFVNVIQNSKNILPI</sequence>
<name>A0A562QB83_9BACI</name>
<keyword evidence="3" id="KW-1185">Reference proteome</keyword>